<gene>
    <name evidence="1" type="ORF">SAMEA4029009_CIC11G00000005389</name>
</gene>
<evidence type="ECO:0000313" key="1">
    <source>
        <dbReference type="EMBL" id="SGZ56813.1"/>
    </source>
</evidence>
<dbReference type="EMBL" id="LT635768">
    <property type="protein sequence ID" value="SGZ56813.1"/>
    <property type="molecule type" value="Genomic_DNA"/>
</dbReference>
<dbReference type="AlphaFoldDB" id="A0A1L0GKW2"/>
<accession>A0A1L0GKW2</accession>
<sequence>MNSVGKGSHIHKYGTLRSFNKLNITLLSLVKSLLTKLHNTNSLPNDVNNFEKTSTLSFSTLSLSALE</sequence>
<evidence type="ECO:0000313" key="2">
    <source>
        <dbReference type="Proteomes" id="UP000182259"/>
    </source>
</evidence>
<proteinExistence type="predicted"/>
<protein>
    <submittedName>
        <fullName evidence="1">CIC11C00000005389</fullName>
    </submittedName>
</protein>
<name>A0A1L0GKW2_9ASCO</name>
<reference evidence="1 2" key="1">
    <citation type="submission" date="2016-10" db="EMBL/GenBank/DDBJ databases">
        <authorList>
            <person name="de Groot N.N."/>
        </authorList>
    </citation>
    <scope>NUCLEOTIDE SEQUENCE [LARGE SCALE GENOMIC DNA]</scope>
    <source>
        <strain evidence="1 2">PYCC 4715</strain>
    </source>
</reference>
<dbReference type="Proteomes" id="UP000182259">
    <property type="component" value="Chromosome V"/>
</dbReference>
<organism evidence="1 2">
    <name type="scientific">Sungouiella intermedia</name>
    <dbReference type="NCBI Taxonomy" id="45354"/>
    <lineage>
        <taxon>Eukaryota</taxon>
        <taxon>Fungi</taxon>
        <taxon>Dikarya</taxon>
        <taxon>Ascomycota</taxon>
        <taxon>Saccharomycotina</taxon>
        <taxon>Pichiomycetes</taxon>
        <taxon>Metschnikowiaceae</taxon>
        <taxon>Sungouiella</taxon>
    </lineage>
</organism>